<dbReference type="RefSeq" id="WP_147049975.1">
    <property type="nucleotide sequence ID" value="NZ_BKAH01000004.1"/>
</dbReference>
<feature type="region of interest" description="Disordered" evidence="1">
    <location>
        <begin position="179"/>
        <end position="199"/>
    </location>
</feature>
<name>A0A5C8HTU6_9MICO</name>
<proteinExistence type="predicted"/>
<gene>
    <name evidence="2" type="ORF">FVP74_11850</name>
</gene>
<dbReference type="Pfam" id="PF13814">
    <property type="entry name" value="Replic_Relax"/>
    <property type="match status" value="1"/>
</dbReference>
<dbReference type="AlphaFoldDB" id="A0A5C8HTU6"/>
<keyword evidence="3" id="KW-1185">Reference proteome</keyword>
<organism evidence="2 3">
    <name type="scientific">Microbacterium saccharophilum</name>
    <dbReference type="NCBI Taxonomy" id="1213358"/>
    <lineage>
        <taxon>Bacteria</taxon>
        <taxon>Bacillati</taxon>
        <taxon>Actinomycetota</taxon>
        <taxon>Actinomycetes</taxon>
        <taxon>Micrococcales</taxon>
        <taxon>Microbacteriaceae</taxon>
        <taxon>Microbacterium</taxon>
    </lineage>
</organism>
<dbReference type="InterPro" id="IPR025855">
    <property type="entry name" value="Replic_Relax"/>
</dbReference>
<evidence type="ECO:0000313" key="3">
    <source>
        <dbReference type="Proteomes" id="UP000321949"/>
    </source>
</evidence>
<evidence type="ECO:0000313" key="2">
    <source>
        <dbReference type="EMBL" id="TXK09196.1"/>
    </source>
</evidence>
<comment type="caution">
    <text evidence="2">The sequence shown here is derived from an EMBL/GenBank/DDBJ whole genome shotgun (WGS) entry which is preliminary data.</text>
</comment>
<dbReference type="OrthoDB" id="4146863at2"/>
<evidence type="ECO:0000256" key="1">
    <source>
        <dbReference type="SAM" id="MobiDB-lite"/>
    </source>
</evidence>
<dbReference type="Proteomes" id="UP000321949">
    <property type="component" value="Unassembled WGS sequence"/>
</dbReference>
<reference evidence="2 3" key="1">
    <citation type="submission" date="2019-08" db="EMBL/GenBank/DDBJ databases">
        <authorList>
            <person name="Dong K."/>
        </authorList>
    </citation>
    <scope>NUCLEOTIDE SEQUENCE [LARGE SCALE GENOMIC DNA]</scope>
    <source>
        <strain evidence="2 3">K-1</strain>
    </source>
</reference>
<accession>A0A5C8HTU6</accession>
<sequence>MDASPDRQLAPAGERFLRALRGDPDRRKFQQPGSVFVLHTLAVADVAVELLEHTRLGLYEVLELEPEPVCWRTFQSGSGVLTLKPDLLAVTADSETESHFFIEVDRGTEHLPAIRRKCDLYQRYYRDGSEERLRGLYPAVVWIAPDELRANAMREAIEKDRNLDTDLFTVITTEDALSTLAPYGPPTTTDSPRKEDHHP</sequence>
<dbReference type="EMBL" id="VRSX01000005">
    <property type="protein sequence ID" value="TXK09196.1"/>
    <property type="molecule type" value="Genomic_DNA"/>
</dbReference>
<protein>
    <submittedName>
        <fullName evidence="2">Uncharacterized protein</fullName>
    </submittedName>
</protein>